<sequence>MSRERAGHDERIRPVRDGDWPGIALVEAAAYAGSSLTEGRAALESKGRASPDTCFVLDLDGDVAGYLLALPYPRFQYPPLARADEPAHDARNLHLHDLVVAHEHRGKGWGRGLLARLTAAARPGFEHISLVAVDGMAAFWAARGYQAHPRVRLPESYGENAVYMSIAVPGRGTRPSEEVARFPCPVS</sequence>
<dbReference type="PROSITE" id="PS51186">
    <property type="entry name" value="GNAT"/>
    <property type="match status" value="1"/>
</dbReference>
<protein>
    <submittedName>
        <fullName evidence="2">GNAT family N-acetyltransferase</fullName>
        <ecNumber evidence="2">2.3.-.-</ecNumber>
    </submittedName>
</protein>
<geneLocation type="plasmid" evidence="2">
    <name>unnamed1</name>
</geneLocation>
<dbReference type="GO" id="GO:0016747">
    <property type="term" value="F:acyltransferase activity, transferring groups other than amino-acyl groups"/>
    <property type="evidence" value="ECO:0007669"/>
    <property type="project" value="InterPro"/>
</dbReference>
<dbReference type="CDD" id="cd04301">
    <property type="entry name" value="NAT_SF"/>
    <property type="match status" value="1"/>
</dbReference>
<keyword evidence="2" id="KW-0614">Plasmid</keyword>
<proteinExistence type="predicted"/>
<dbReference type="InterPro" id="IPR000182">
    <property type="entry name" value="GNAT_dom"/>
</dbReference>
<evidence type="ECO:0000313" key="2">
    <source>
        <dbReference type="EMBL" id="XDP98543.1"/>
    </source>
</evidence>
<feature type="domain" description="N-acetyltransferase" evidence="1">
    <location>
        <begin position="10"/>
        <end position="169"/>
    </location>
</feature>
<organism evidence="2">
    <name type="scientific">Streptomyces sp. R02</name>
    <dbReference type="NCBI Taxonomy" id="3238623"/>
    <lineage>
        <taxon>Bacteria</taxon>
        <taxon>Bacillati</taxon>
        <taxon>Actinomycetota</taxon>
        <taxon>Actinomycetes</taxon>
        <taxon>Kitasatosporales</taxon>
        <taxon>Streptomycetaceae</taxon>
        <taxon>Streptomyces</taxon>
    </lineage>
</organism>
<dbReference type="Gene3D" id="3.40.630.30">
    <property type="match status" value="1"/>
</dbReference>
<gene>
    <name evidence="2" type="ORF">AB5J57_34130</name>
</gene>
<dbReference type="EC" id="2.3.-.-" evidence="2"/>
<dbReference type="SUPFAM" id="SSF55729">
    <property type="entry name" value="Acyl-CoA N-acyltransferases (Nat)"/>
    <property type="match status" value="1"/>
</dbReference>
<dbReference type="EMBL" id="CP163430">
    <property type="protein sequence ID" value="XDP98543.1"/>
    <property type="molecule type" value="Genomic_DNA"/>
</dbReference>
<dbReference type="AlphaFoldDB" id="A0AB39LXC5"/>
<reference evidence="2" key="1">
    <citation type="submission" date="2024-07" db="EMBL/GenBank/DDBJ databases">
        <authorList>
            <person name="Yu S.T."/>
        </authorList>
    </citation>
    <scope>NUCLEOTIDE SEQUENCE</scope>
    <source>
        <strain evidence="2">R02</strain>
        <plasmid evidence="2">unnamed1</plasmid>
    </source>
</reference>
<dbReference type="InterPro" id="IPR016181">
    <property type="entry name" value="Acyl_CoA_acyltransferase"/>
</dbReference>
<accession>A0AB39LXC5</accession>
<keyword evidence="2" id="KW-0808">Transferase</keyword>
<dbReference type="RefSeq" id="WP_369153650.1">
    <property type="nucleotide sequence ID" value="NZ_CP163430.1"/>
</dbReference>
<dbReference type="Pfam" id="PF00583">
    <property type="entry name" value="Acetyltransf_1"/>
    <property type="match status" value="1"/>
</dbReference>
<keyword evidence="2" id="KW-0012">Acyltransferase</keyword>
<name>A0AB39LXC5_9ACTN</name>
<evidence type="ECO:0000259" key="1">
    <source>
        <dbReference type="PROSITE" id="PS51186"/>
    </source>
</evidence>